<name>A0A0L0FU43_9EUKA</name>
<proteinExistence type="predicted"/>
<dbReference type="AlphaFoldDB" id="A0A0L0FU43"/>
<evidence type="ECO:0000313" key="3">
    <source>
        <dbReference type="Proteomes" id="UP000054560"/>
    </source>
</evidence>
<reference evidence="2 3" key="1">
    <citation type="submission" date="2011-02" db="EMBL/GenBank/DDBJ databases">
        <title>The Genome Sequence of Sphaeroforma arctica JP610.</title>
        <authorList>
            <consortium name="The Broad Institute Genome Sequencing Platform"/>
            <person name="Russ C."/>
            <person name="Cuomo C."/>
            <person name="Young S.K."/>
            <person name="Zeng Q."/>
            <person name="Gargeya S."/>
            <person name="Alvarado L."/>
            <person name="Berlin A."/>
            <person name="Chapman S.B."/>
            <person name="Chen Z."/>
            <person name="Freedman E."/>
            <person name="Gellesch M."/>
            <person name="Goldberg J."/>
            <person name="Griggs A."/>
            <person name="Gujja S."/>
            <person name="Heilman E."/>
            <person name="Heiman D."/>
            <person name="Howarth C."/>
            <person name="Mehta T."/>
            <person name="Neiman D."/>
            <person name="Pearson M."/>
            <person name="Roberts A."/>
            <person name="Saif S."/>
            <person name="Shea T."/>
            <person name="Shenoy N."/>
            <person name="Sisk P."/>
            <person name="Stolte C."/>
            <person name="Sykes S."/>
            <person name="White J."/>
            <person name="Yandava C."/>
            <person name="Burger G."/>
            <person name="Gray M.W."/>
            <person name="Holland P.W.H."/>
            <person name="King N."/>
            <person name="Lang F.B.F."/>
            <person name="Roger A.J."/>
            <person name="Ruiz-Trillo I."/>
            <person name="Haas B."/>
            <person name="Nusbaum C."/>
            <person name="Birren B."/>
        </authorList>
    </citation>
    <scope>NUCLEOTIDE SEQUENCE [LARGE SCALE GENOMIC DNA]</scope>
    <source>
        <strain evidence="2 3">JP610</strain>
    </source>
</reference>
<accession>A0A0L0FU43</accession>
<evidence type="ECO:0000256" key="1">
    <source>
        <dbReference type="SAM" id="MobiDB-lite"/>
    </source>
</evidence>
<protein>
    <submittedName>
        <fullName evidence="2">Uncharacterized protein</fullName>
    </submittedName>
</protein>
<sequence>MSMRFQRNLLHGNKSVDFYVWMASISNAMASPAFINLGDDQAEAKEHMLRLYFSSEFYSLVQRDMLPGMQGNHVWLVAMATQHAGEWRHLTRDTSHSAVAVFARALRKDPEITFHALDELLTYMALRASLKVFLAESRDAQTAAATEKFSADNFVASLRDTMVAQNESFLGEPGVTLLSRNDVETRISGAGLETARDRTAVVLAGQRDGDLLTPNDGGRSAASDASAEPEPPTLSRPIVRSDPAAIQSDSGVPGTATEDGDAPQTDAEKAQWAKFQQDEAVRQQVQKEARRVMAEEACRFYAERLEAVSTSESSAKGSTTARLRSLDGIPLTSRASRAVDLAVLRLPTGMPEKVSRFCMVLRNGSNKAYAALAMVNDNISKFLLAQAIAEPALLEKVKFEVKEQIATVELLLSIFFKNTQHVLSVSGFSEQGPTRLLSWHQQSWALYGASLFDFGKIEDGVGTKVNARKGNQQPKQP</sequence>
<dbReference type="EMBL" id="KQ242162">
    <property type="protein sequence ID" value="KNC80370.1"/>
    <property type="molecule type" value="Genomic_DNA"/>
</dbReference>
<keyword evidence="3" id="KW-1185">Reference proteome</keyword>
<feature type="region of interest" description="Disordered" evidence="1">
    <location>
        <begin position="205"/>
        <end position="268"/>
    </location>
</feature>
<dbReference type="RefSeq" id="XP_014154272.1">
    <property type="nucleotide sequence ID" value="XM_014298797.1"/>
</dbReference>
<dbReference type="Proteomes" id="UP000054560">
    <property type="component" value="Unassembled WGS sequence"/>
</dbReference>
<organism evidence="2 3">
    <name type="scientific">Sphaeroforma arctica JP610</name>
    <dbReference type="NCBI Taxonomy" id="667725"/>
    <lineage>
        <taxon>Eukaryota</taxon>
        <taxon>Ichthyosporea</taxon>
        <taxon>Ichthyophonida</taxon>
        <taxon>Sphaeroforma</taxon>
    </lineage>
</organism>
<gene>
    <name evidence="2" type="ORF">SARC_07270</name>
</gene>
<dbReference type="GeneID" id="25907774"/>
<evidence type="ECO:0000313" key="2">
    <source>
        <dbReference type="EMBL" id="KNC80370.1"/>
    </source>
</evidence>